<feature type="chain" id="PRO_5040721573" evidence="3">
    <location>
        <begin position="26"/>
        <end position="399"/>
    </location>
</feature>
<feature type="compositionally biased region" description="Basic residues" evidence="1">
    <location>
        <begin position="210"/>
        <end position="219"/>
    </location>
</feature>
<protein>
    <submittedName>
        <fullName evidence="4">Uncharacterized protein</fullName>
    </submittedName>
</protein>
<keyword evidence="2" id="KW-0812">Transmembrane</keyword>
<keyword evidence="3" id="KW-0732">Signal</keyword>
<dbReference type="OrthoDB" id="5980066at2759"/>
<organism evidence="4 5">
    <name type="scientific">Desmophyllum pertusum</name>
    <dbReference type="NCBI Taxonomy" id="174260"/>
    <lineage>
        <taxon>Eukaryota</taxon>
        <taxon>Metazoa</taxon>
        <taxon>Cnidaria</taxon>
        <taxon>Anthozoa</taxon>
        <taxon>Hexacorallia</taxon>
        <taxon>Scleractinia</taxon>
        <taxon>Caryophylliina</taxon>
        <taxon>Caryophylliidae</taxon>
        <taxon>Desmophyllum</taxon>
    </lineage>
</organism>
<accession>A0A9W9ZCQ1</accession>
<dbReference type="EMBL" id="MU826361">
    <property type="protein sequence ID" value="KAJ7378925.1"/>
    <property type="molecule type" value="Genomic_DNA"/>
</dbReference>
<evidence type="ECO:0000256" key="1">
    <source>
        <dbReference type="SAM" id="MobiDB-lite"/>
    </source>
</evidence>
<keyword evidence="5" id="KW-1185">Reference proteome</keyword>
<feature type="compositionally biased region" description="Low complexity" evidence="1">
    <location>
        <begin position="264"/>
        <end position="273"/>
    </location>
</feature>
<keyword evidence="2" id="KW-0472">Membrane</keyword>
<feature type="transmembrane region" description="Helical" evidence="2">
    <location>
        <begin position="172"/>
        <end position="195"/>
    </location>
</feature>
<feature type="region of interest" description="Disordered" evidence="1">
    <location>
        <begin position="202"/>
        <end position="378"/>
    </location>
</feature>
<proteinExistence type="predicted"/>
<evidence type="ECO:0000256" key="3">
    <source>
        <dbReference type="SAM" id="SignalP"/>
    </source>
</evidence>
<keyword evidence="2" id="KW-1133">Transmembrane helix</keyword>
<comment type="caution">
    <text evidence="4">The sequence shown here is derived from an EMBL/GenBank/DDBJ whole genome shotgun (WGS) entry which is preliminary data.</text>
</comment>
<evidence type="ECO:0000313" key="4">
    <source>
        <dbReference type="EMBL" id="KAJ7378925.1"/>
    </source>
</evidence>
<gene>
    <name evidence="4" type="ORF">OS493_019620</name>
</gene>
<reference evidence="4" key="1">
    <citation type="submission" date="2023-01" db="EMBL/GenBank/DDBJ databases">
        <title>Genome assembly of the deep-sea coral Lophelia pertusa.</title>
        <authorList>
            <person name="Herrera S."/>
            <person name="Cordes E."/>
        </authorList>
    </citation>
    <scope>NUCLEOTIDE SEQUENCE</scope>
    <source>
        <strain evidence="4">USNM1676648</strain>
        <tissue evidence="4">Polyp</tissue>
    </source>
</reference>
<evidence type="ECO:0000256" key="2">
    <source>
        <dbReference type="SAM" id="Phobius"/>
    </source>
</evidence>
<name>A0A9W9ZCQ1_9CNID</name>
<feature type="signal peptide" evidence="3">
    <location>
        <begin position="1"/>
        <end position="25"/>
    </location>
</feature>
<feature type="compositionally biased region" description="Basic residues" evidence="1">
    <location>
        <begin position="282"/>
        <end position="292"/>
    </location>
</feature>
<dbReference type="AlphaFoldDB" id="A0A9W9ZCQ1"/>
<feature type="compositionally biased region" description="Polar residues" evidence="1">
    <location>
        <begin position="230"/>
        <end position="241"/>
    </location>
</feature>
<evidence type="ECO:0000313" key="5">
    <source>
        <dbReference type="Proteomes" id="UP001163046"/>
    </source>
</evidence>
<dbReference type="Proteomes" id="UP001163046">
    <property type="component" value="Unassembled WGS sequence"/>
</dbReference>
<sequence length="399" mass="45239">MFLGGRHDLGLWLSCLSLVFLVVKSSDLSDSGEKNTVVLLFQDVTLSDWNAGNKTALLQKITLDAVNVFCSHNASRCSLNFWNDSRKFNIKHVVVIESPKQEEKDVLVKLFVSLPDGSDIQKDGHTVMPGAVLQEILQAHKLNITFVIGAVVKSINMDSDSKENSSDNKMNYIMIPISFTVLVVLCFVACCLHCASKSRQKAIDHERRKQALRKLRGKHSAADNNEGRVPTQSTGGENVSITVIHEDTRKKRRKKHKTEGSYVNNEQQEQFENNESRELTSKRKKKVKHSKHQRLEGHASLETGQWEEGERERVPTPMPVHRALSTRTEPGPSFEGEPRGRKHKKKKKQKKSHREIRENDEGFDEESETRPAGNSEDSLIKVCRVLGSWFRCRKEALLP</sequence>
<feature type="compositionally biased region" description="Basic residues" evidence="1">
    <location>
        <begin position="340"/>
        <end position="354"/>
    </location>
</feature>